<name>A0A5C0B1R7_9BURK</name>
<evidence type="ECO:0000313" key="2">
    <source>
        <dbReference type="Proteomes" id="UP000325161"/>
    </source>
</evidence>
<protein>
    <submittedName>
        <fullName evidence="1">Uncharacterized protein</fullName>
    </submittedName>
</protein>
<gene>
    <name evidence="1" type="ORF">FXN63_15525</name>
</gene>
<dbReference type="EMBL" id="CP043046">
    <property type="protein sequence ID" value="QEI07090.1"/>
    <property type="molecule type" value="Genomic_DNA"/>
</dbReference>
<reference evidence="1 2" key="1">
    <citation type="submission" date="2019-08" db="EMBL/GenBank/DDBJ databases">
        <title>Amphibian skin-associated Pigmentiphaga: genome sequence and occurrence across geography and hosts.</title>
        <authorList>
            <person name="Bletz M.C."/>
            <person name="Bunk B."/>
            <person name="Sproeer C."/>
            <person name="Biwer P."/>
            <person name="Reiter S."/>
            <person name="Rabemananjara F.C.E."/>
            <person name="Schulz S."/>
            <person name="Overmann J."/>
            <person name="Vences M."/>
        </authorList>
    </citation>
    <scope>NUCLEOTIDE SEQUENCE [LARGE SCALE GENOMIC DNA]</scope>
    <source>
        <strain evidence="1 2">Mada1488</strain>
    </source>
</reference>
<dbReference type="RefSeq" id="WP_148816137.1">
    <property type="nucleotide sequence ID" value="NZ_CP043046.1"/>
</dbReference>
<proteinExistence type="predicted"/>
<evidence type="ECO:0000313" key="1">
    <source>
        <dbReference type="EMBL" id="QEI07090.1"/>
    </source>
</evidence>
<keyword evidence="2" id="KW-1185">Reference proteome</keyword>
<dbReference type="KEGG" id="pacr:FXN63_15525"/>
<dbReference type="Proteomes" id="UP000325161">
    <property type="component" value="Chromosome"/>
</dbReference>
<sequence>MTIQHDTTQARQGLPAAQRQDKRLLRQGLFLPCARQPDAVADHCRIGIPRKPNRQSGHE</sequence>
<accession>A0A5C0B1R7</accession>
<organism evidence="1 2">
    <name type="scientific">Pigmentiphaga aceris</name>
    <dbReference type="NCBI Taxonomy" id="1940612"/>
    <lineage>
        <taxon>Bacteria</taxon>
        <taxon>Pseudomonadati</taxon>
        <taxon>Pseudomonadota</taxon>
        <taxon>Betaproteobacteria</taxon>
        <taxon>Burkholderiales</taxon>
        <taxon>Alcaligenaceae</taxon>
        <taxon>Pigmentiphaga</taxon>
    </lineage>
</organism>
<dbReference type="AlphaFoldDB" id="A0A5C0B1R7"/>